<dbReference type="SUPFAM" id="SSF53067">
    <property type="entry name" value="Actin-like ATPase domain"/>
    <property type="match status" value="1"/>
</dbReference>
<gene>
    <name evidence="3" type="primary">glk</name>
    <name evidence="5" type="ORF">HNR25_000056</name>
</gene>
<proteinExistence type="inferred from homology"/>
<keyword evidence="2 3" id="KW-0418">Kinase</keyword>
<keyword evidence="3" id="KW-0324">Glycolysis</keyword>
<comment type="subcellular location">
    <subcellularLocation>
        <location evidence="3">Cytoplasm</location>
    </subcellularLocation>
</comment>
<dbReference type="NCBIfam" id="TIGR00749">
    <property type="entry name" value="glk"/>
    <property type="match status" value="1"/>
</dbReference>
<name>A0A841DZK7_9ACTN</name>
<feature type="binding site" evidence="3">
    <location>
        <begin position="16"/>
        <end position="21"/>
    </location>
    <ligand>
        <name>ATP</name>
        <dbReference type="ChEBI" id="CHEBI:30616"/>
    </ligand>
</feature>
<dbReference type="Gene3D" id="3.30.420.40">
    <property type="match status" value="1"/>
</dbReference>
<dbReference type="InterPro" id="IPR043129">
    <property type="entry name" value="ATPase_NBD"/>
</dbReference>
<dbReference type="EC" id="2.7.1.2" evidence="3"/>
<evidence type="ECO:0000256" key="2">
    <source>
        <dbReference type="ARBA" id="ARBA00022777"/>
    </source>
</evidence>
<dbReference type="HAMAP" id="MF_00524">
    <property type="entry name" value="Glucokinase"/>
    <property type="match status" value="1"/>
</dbReference>
<accession>A0A841DZK7</accession>
<dbReference type="PANTHER" id="PTHR47690">
    <property type="entry name" value="GLUCOKINASE"/>
    <property type="match status" value="1"/>
</dbReference>
<keyword evidence="3" id="KW-0067">ATP-binding</keyword>
<reference evidence="5 6" key="1">
    <citation type="submission" date="2020-08" db="EMBL/GenBank/DDBJ databases">
        <title>Sequencing the genomes of 1000 actinobacteria strains.</title>
        <authorList>
            <person name="Klenk H.-P."/>
        </authorList>
    </citation>
    <scope>NUCLEOTIDE SEQUENCE [LARGE SCALE GENOMIC DNA]</scope>
    <source>
        <strain evidence="5 6">DSM 44593</strain>
    </source>
</reference>
<evidence type="ECO:0000313" key="6">
    <source>
        <dbReference type="Proteomes" id="UP000578077"/>
    </source>
</evidence>
<dbReference type="RefSeq" id="WP_184632348.1">
    <property type="nucleotide sequence ID" value="NZ_BAABKT010000017.1"/>
</dbReference>
<comment type="catalytic activity">
    <reaction evidence="3">
        <text>D-glucose + ATP = D-glucose 6-phosphate + ADP + H(+)</text>
        <dbReference type="Rhea" id="RHEA:17825"/>
        <dbReference type="ChEBI" id="CHEBI:4167"/>
        <dbReference type="ChEBI" id="CHEBI:15378"/>
        <dbReference type="ChEBI" id="CHEBI:30616"/>
        <dbReference type="ChEBI" id="CHEBI:61548"/>
        <dbReference type="ChEBI" id="CHEBI:456216"/>
        <dbReference type="EC" id="2.7.1.2"/>
    </reaction>
</comment>
<dbReference type="CDD" id="cd24008">
    <property type="entry name" value="ASKHA_NBD_GLK"/>
    <property type="match status" value="1"/>
</dbReference>
<evidence type="ECO:0000256" key="3">
    <source>
        <dbReference type="HAMAP-Rule" id="MF_00524"/>
    </source>
</evidence>
<dbReference type="InterPro" id="IPR003836">
    <property type="entry name" value="Glucokinase"/>
</dbReference>
<dbReference type="AlphaFoldDB" id="A0A841DZK7"/>
<dbReference type="Proteomes" id="UP000578077">
    <property type="component" value="Unassembled WGS sequence"/>
</dbReference>
<protein>
    <recommendedName>
        <fullName evidence="3">Glucokinase</fullName>
        <ecNumber evidence="3">2.7.1.2</ecNumber>
    </recommendedName>
    <alternativeName>
        <fullName evidence="3">Glucose kinase</fullName>
    </alternativeName>
</protein>
<organism evidence="5 6">
    <name type="scientific">Streptomonospora salina</name>
    <dbReference type="NCBI Taxonomy" id="104205"/>
    <lineage>
        <taxon>Bacteria</taxon>
        <taxon>Bacillati</taxon>
        <taxon>Actinomycetota</taxon>
        <taxon>Actinomycetes</taxon>
        <taxon>Streptosporangiales</taxon>
        <taxon>Nocardiopsidaceae</taxon>
        <taxon>Streptomonospora</taxon>
    </lineage>
</organism>
<dbReference type="Gene3D" id="3.40.367.20">
    <property type="match status" value="1"/>
</dbReference>
<keyword evidence="3" id="KW-0547">Nucleotide-binding</keyword>
<keyword evidence="1 3" id="KW-0808">Transferase</keyword>
<dbReference type="GO" id="GO:0006096">
    <property type="term" value="P:glycolytic process"/>
    <property type="evidence" value="ECO:0007669"/>
    <property type="project" value="UniProtKB-UniRule"/>
</dbReference>
<evidence type="ECO:0000256" key="1">
    <source>
        <dbReference type="ARBA" id="ARBA00022679"/>
    </source>
</evidence>
<dbReference type="EMBL" id="JACHLY010000001">
    <property type="protein sequence ID" value="MBB5996305.1"/>
    <property type="molecule type" value="Genomic_DNA"/>
</dbReference>
<comment type="caution">
    <text evidence="5">The sequence shown here is derived from an EMBL/GenBank/DDBJ whole genome shotgun (WGS) entry which is preliminary data.</text>
</comment>
<dbReference type="GO" id="GO:0004340">
    <property type="term" value="F:glucokinase activity"/>
    <property type="evidence" value="ECO:0007669"/>
    <property type="project" value="UniProtKB-UniRule"/>
</dbReference>
<keyword evidence="3" id="KW-0963">Cytoplasm</keyword>
<dbReference type="InterPro" id="IPR050201">
    <property type="entry name" value="Bacterial_glucokinase"/>
</dbReference>
<keyword evidence="6" id="KW-1185">Reference proteome</keyword>
<dbReference type="PANTHER" id="PTHR47690:SF1">
    <property type="entry name" value="GLUCOKINASE"/>
    <property type="match status" value="1"/>
</dbReference>
<dbReference type="GO" id="GO:0005829">
    <property type="term" value="C:cytosol"/>
    <property type="evidence" value="ECO:0007669"/>
    <property type="project" value="TreeGrafter"/>
</dbReference>
<evidence type="ECO:0000256" key="4">
    <source>
        <dbReference type="RuleBase" id="RU004046"/>
    </source>
</evidence>
<dbReference type="GO" id="GO:0005536">
    <property type="term" value="F:D-glucose binding"/>
    <property type="evidence" value="ECO:0007669"/>
    <property type="project" value="InterPro"/>
</dbReference>
<sequence>MSRPQPPSRGRPWLVADIGGTNARFGLVDTPGARPERVRRLDGADHADLAAAATAYLEQVGASAAPGAACVAVAGPVGGDRVRLTNSHWDFSVAATRDRLGLDHLEVVNDFAALALSLPRLGGDGDLVSLGGPAAAPCGPKAVLGPGTGLGVAGLVPAEGAGWVPVPGEGGHVDVPAIDEREWEVVRLLRARQGSVTAECLLCGPGLSRLHGALAEVRGVRAPERTAAEVCAEAPGDPLCAEALDVFCCLLGGFAGNAALSLGATGGVFLGGGILPRIIPVVRSSGFRRRFEDKHRMTDYLHGIATQLIVAQDPALLGASARLDQRLATGQGGAYEPAQQ</sequence>
<comment type="similarity">
    <text evidence="3 4">Belongs to the bacterial glucokinase family.</text>
</comment>
<evidence type="ECO:0000313" key="5">
    <source>
        <dbReference type="EMBL" id="MBB5996305.1"/>
    </source>
</evidence>
<dbReference type="GO" id="GO:0005524">
    <property type="term" value="F:ATP binding"/>
    <property type="evidence" value="ECO:0007669"/>
    <property type="project" value="UniProtKB-UniRule"/>
</dbReference>
<dbReference type="Pfam" id="PF02685">
    <property type="entry name" value="Glucokinase"/>
    <property type="match status" value="1"/>
</dbReference>